<sequence length="494" mass="55925">MAEEKLEQQQQGAETTTEGSLLDEIVEATKLKPNDEAYSVTKAGLQAFLEEMVKPERQGAKISGNLVDDMLAQIDQKLSAQMDTIIHHKEFQQLESSWRSMKFLVDRTDFRENVRIQMMNVSKEDLLDDFDDAPEITKSGLYKQAYTAEYGQFGGQPFGAIIGNYDFGPGPQDMKLLQYSASVATMTHAPFIAAAGTEFFGIEKWSELPNLKDLNSIFEMPQYAKWNSFRESEDARNVGLTLPKFLLRLPYGQDTLPAKSFNYQESVKDGDDDFCWGNTAFAFASKLTDSFAKYRWCANIIGPQGGGAVEDLPLYQYQAMGAVQTKIPTQVLLSERREFELAEEGFIGLTMRKGSDNAAFFSANSCQKPKFFGISKEGKEAELNYKLSTQLPYMMIMDRLAHYIKVIQRENIGTWKERGDLERELNTWISQYVTEMDNPAPSVRSRRPLRMAQIEVNDVEGDPGWYSVSLKARPHFKYMGAAFTLSLVGKLEKE</sequence>
<dbReference type="NCBIfam" id="TIGR03355">
    <property type="entry name" value="VI_chp_2"/>
    <property type="match status" value="1"/>
</dbReference>
<name>A0A1X7D6R5_9BACT</name>
<evidence type="ECO:0000313" key="5">
    <source>
        <dbReference type="Proteomes" id="UP000192906"/>
    </source>
</evidence>
<proteinExistence type="predicted"/>
<organism evidence="4 5">
    <name type="scientific">Desulfovibrio gilichinskyi</name>
    <dbReference type="NCBI Taxonomy" id="1519643"/>
    <lineage>
        <taxon>Bacteria</taxon>
        <taxon>Pseudomonadati</taxon>
        <taxon>Thermodesulfobacteriota</taxon>
        <taxon>Desulfovibrionia</taxon>
        <taxon>Desulfovibrionales</taxon>
        <taxon>Desulfovibrionaceae</taxon>
        <taxon>Desulfovibrio</taxon>
    </lineage>
</organism>
<dbReference type="EMBL" id="FWZU01000002">
    <property type="protein sequence ID" value="SMF09408.1"/>
    <property type="molecule type" value="Genomic_DNA"/>
</dbReference>
<dbReference type="Pfam" id="PF18945">
    <property type="entry name" value="VipB_2"/>
    <property type="match status" value="1"/>
</dbReference>
<keyword evidence="5" id="KW-1185">Reference proteome</keyword>
<dbReference type="InterPro" id="IPR010269">
    <property type="entry name" value="T6SS_TssC-like"/>
</dbReference>
<dbReference type="InterPro" id="IPR044031">
    <property type="entry name" value="TssC1_N"/>
</dbReference>
<evidence type="ECO:0000256" key="1">
    <source>
        <dbReference type="SAM" id="MobiDB-lite"/>
    </source>
</evidence>
<dbReference type="AlphaFoldDB" id="A0A1X7D6R5"/>
<protein>
    <submittedName>
        <fullName evidence="4">Type VI secretion system protein ImpC</fullName>
    </submittedName>
</protein>
<evidence type="ECO:0000259" key="3">
    <source>
        <dbReference type="Pfam" id="PF18945"/>
    </source>
</evidence>
<feature type="compositionally biased region" description="Low complexity" evidence="1">
    <location>
        <begin position="8"/>
        <end position="19"/>
    </location>
</feature>
<dbReference type="RefSeq" id="WP_085101102.1">
    <property type="nucleotide sequence ID" value="NZ_FWZU01000002.1"/>
</dbReference>
<feature type="domain" description="TssC1 N-terminal" evidence="2">
    <location>
        <begin position="68"/>
        <end position="367"/>
    </location>
</feature>
<dbReference type="Pfam" id="PF05943">
    <property type="entry name" value="VipB"/>
    <property type="match status" value="1"/>
</dbReference>
<gene>
    <name evidence="4" type="ORF">SAMN06295933_1693</name>
</gene>
<reference evidence="5" key="1">
    <citation type="submission" date="2017-04" db="EMBL/GenBank/DDBJ databases">
        <authorList>
            <person name="Varghese N."/>
            <person name="Submissions S."/>
        </authorList>
    </citation>
    <scope>NUCLEOTIDE SEQUENCE [LARGE SCALE GENOMIC DNA]</scope>
    <source>
        <strain evidence="5">K3S</strain>
    </source>
</reference>
<dbReference type="OrthoDB" id="9764000at2"/>
<dbReference type="Proteomes" id="UP000192906">
    <property type="component" value="Unassembled WGS sequence"/>
</dbReference>
<evidence type="ECO:0000259" key="2">
    <source>
        <dbReference type="Pfam" id="PF05943"/>
    </source>
</evidence>
<feature type="region of interest" description="Disordered" evidence="1">
    <location>
        <begin position="1"/>
        <end position="21"/>
    </location>
</feature>
<dbReference type="PANTHER" id="PTHR35565:SF1">
    <property type="entry name" value="TYPE VI SECRETION SYSTEM CONTRACTILE SHEATH LARGE SUBUNIT"/>
    <property type="match status" value="1"/>
</dbReference>
<dbReference type="PANTHER" id="PTHR35565">
    <property type="entry name" value="CYTOPLASMIC PROTEIN-RELATED"/>
    <property type="match status" value="1"/>
</dbReference>
<evidence type="ECO:0000313" key="4">
    <source>
        <dbReference type="EMBL" id="SMF09408.1"/>
    </source>
</evidence>
<accession>A0A1X7D6R5</accession>
<feature type="domain" description="TssC1 C-terminal" evidence="3">
    <location>
        <begin position="380"/>
        <end position="491"/>
    </location>
</feature>
<dbReference type="InterPro" id="IPR044032">
    <property type="entry name" value="TssC1_C"/>
</dbReference>
<dbReference type="STRING" id="1519643.SAMN06295933_1693"/>